<keyword evidence="10" id="KW-0406">Ion transport</keyword>
<evidence type="ECO:0000256" key="9">
    <source>
        <dbReference type="ARBA" id="ARBA00023002"/>
    </source>
</evidence>
<dbReference type="PROSITE" id="PS51384">
    <property type="entry name" value="FAD_FR"/>
    <property type="match status" value="1"/>
</dbReference>
<dbReference type="InterPro" id="IPR013121">
    <property type="entry name" value="Fe_red_NAD-bd_6"/>
</dbReference>
<gene>
    <name evidence="16" type="ORF">BOTBODRAFT_28295</name>
</gene>
<keyword evidence="5" id="KW-1003">Cell membrane</keyword>
<reference evidence="17" key="1">
    <citation type="journal article" date="2014" name="Proc. Natl. Acad. Sci. U.S.A.">
        <title>Extensive sampling of basidiomycete genomes demonstrates inadequacy of the white-rot/brown-rot paradigm for wood decay fungi.</title>
        <authorList>
            <person name="Riley R."/>
            <person name="Salamov A.A."/>
            <person name="Brown D.W."/>
            <person name="Nagy L.G."/>
            <person name="Floudas D."/>
            <person name="Held B.W."/>
            <person name="Levasseur A."/>
            <person name="Lombard V."/>
            <person name="Morin E."/>
            <person name="Otillar R."/>
            <person name="Lindquist E.A."/>
            <person name="Sun H."/>
            <person name="LaButti K.M."/>
            <person name="Schmutz J."/>
            <person name="Jabbour D."/>
            <person name="Luo H."/>
            <person name="Baker S.E."/>
            <person name="Pisabarro A.G."/>
            <person name="Walton J.D."/>
            <person name="Blanchette R.A."/>
            <person name="Henrissat B."/>
            <person name="Martin F."/>
            <person name="Cullen D."/>
            <person name="Hibbett D.S."/>
            <person name="Grigoriev I.V."/>
        </authorList>
    </citation>
    <scope>NUCLEOTIDE SEQUENCE [LARGE SCALE GENOMIC DNA]</scope>
    <source>
        <strain evidence="17">FD-172 SS1</strain>
    </source>
</reference>
<dbReference type="InterPro" id="IPR017938">
    <property type="entry name" value="Riboflavin_synthase-like_b-brl"/>
</dbReference>
<dbReference type="GO" id="GO:0005886">
    <property type="term" value="C:plasma membrane"/>
    <property type="evidence" value="ECO:0007669"/>
    <property type="project" value="UniProtKB-SubCell"/>
</dbReference>
<dbReference type="EMBL" id="KL198020">
    <property type="protein sequence ID" value="KDQ18798.1"/>
    <property type="molecule type" value="Genomic_DNA"/>
</dbReference>
<comment type="similarity">
    <text evidence="2">Belongs to the ferric reductase (FRE) family.</text>
</comment>
<evidence type="ECO:0000256" key="1">
    <source>
        <dbReference type="ARBA" id="ARBA00004651"/>
    </source>
</evidence>
<dbReference type="AlphaFoldDB" id="A0A067MSU2"/>
<evidence type="ECO:0000256" key="4">
    <source>
        <dbReference type="ARBA" id="ARBA00022448"/>
    </source>
</evidence>
<keyword evidence="8 14" id="KW-1133">Transmembrane helix</keyword>
<evidence type="ECO:0000256" key="5">
    <source>
        <dbReference type="ARBA" id="ARBA00022475"/>
    </source>
</evidence>
<proteinExistence type="inferred from homology"/>
<evidence type="ECO:0000256" key="12">
    <source>
        <dbReference type="ARBA" id="ARBA00023180"/>
    </source>
</evidence>
<dbReference type="Pfam" id="PF01794">
    <property type="entry name" value="Ferric_reduct"/>
    <property type="match status" value="1"/>
</dbReference>
<keyword evidence="7" id="KW-0249">Electron transport</keyword>
<keyword evidence="6 14" id="KW-0812">Transmembrane</keyword>
<comment type="subcellular location">
    <subcellularLocation>
        <location evidence="1">Cell membrane</location>
        <topology evidence="1">Multi-pass membrane protein</topology>
    </subcellularLocation>
</comment>
<evidence type="ECO:0000256" key="7">
    <source>
        <dbReference type="ARBA" id="ARBA00022982"/>
    </source>
</evidence>
<dbReference type="PANTHER" id="PTHR32361">
    <property type="entry name" value="FERRIC/CUPRIC REDUCTASE TRANSMEMBRANE COMPONENT"/>
    <property type="match status" value="1"/>
</dbReference>
<dbReference type="GO" id="GO:0015677">
    <property type="term" value="P:copper ion import"/>
    <property type="evidence" value="ECO:0007669"/>
    <property type="project" value="TreeGrafter"/>
</dbReference>
<dbReference type="InterPro" id="IPR013112">
    <property type="entry name" value="FAD-bd_8"/>
</dbReference>
<dbReference type="STRING" id="930990.A0A067MSU2"/>
<feature type="domain" description="FAD-binding FR-type" evidence="15">
    <location>
        <begin position="333"/>
        <end position="446"/>
    </location>
</feature>
<dbReference type="Pfam" id="PF08022">
    <property type="entry name" value="FAD_binding_8"/>
    <property type="match status" value="1"/>
</dbReference>
<dbReference type="InterPro" id="IPR051410">
    <property type="entry name" value="Ferric/Cupric_Reductase"/>
</dbReference>
<dbReference type="GO" id="GO:0006879">
    <property type="term" value="P:intracellular iron ion homeostasis"/>
    <property type="evidence" value="ECO:0007669"/>
    <property type="project" value="TreeGrafter"/>
</dbReference>
<dbReference type="PANTHER" id="PTHR32361:SF9">
    <property type="entry name" value="FERRIC REDUCTASE TRANSMEMBRANE COMPONENT 3-RELATED"/>
    <property type="match status" value="1"/>
</dbReference>
<dbReference type="Gene3D" id="3.40.50.80">
    <property type="entry name" value="Nucleotide-binding domain of ferredoxin-NADP reductase (FNR) module"/>
    <property type="match status" value="1"/>
</dbReference>
<dbReference type="InterPro" id="IPR013130">
    <property type="entry name" value="Fe3_Rdtase_TM_dom"/>
</dbReference>
<protein>
    <recommendedName>
        <fullName evidence="3">ferric-chelate reductase (NADPH)</fullName>
        <ecNumber evidence="3">1.16.1.9</ecNumber>
    </recommendedName>
</protein>
<dbReference type="EC" id="1.16.1.9" evidence="3"/>
<keyword evidence="17" id="KW-1185">Reference proteome</keyword>
<dbReference type="OrthoDB" id="4494341at2759"/>
<keyword evidence="12" id="KW-0325">Glycoprotein</keyword>
<keyword evidence="9" id="KW-0560">Oxidoreductase</keyword>
<evidence type="ECO:0000256" key="10">
    <source>
        <dbReference type="ARBA" id="ARBA00023065"/>
    </source>
</evidence>
<evidence type="ECO:0000256" key="6">
    <source>
        <dbReference type="ARBA" id="ARBA00022692"/>
    </source>
</evidence>
<dbReference type="GO" id="GO:0052851">
    <property type="term" value="F:ferric-chelate reductase (NADPH) activity"/>
    <property type="evidence" value="ECO:0007669"/>
    <property type="project" value="UniProtKB-EC"/>
</dbReference>
<dbReference type="SFLD" id="SFLDG01168">
    <property type="entry name" value="Ferric_reductase_subgroup_(FRE"/>
    <property type="match status" value="1"/>
</dbReference>
<dbReference type="SFLD" id="SFLDS00052">
    <property type="entry name" value="Ferric_Reductase_Domain"/>
    <property type="match status" value="1"/>
</dbReference>
<dbReference type="InParanoid" id="A0A067MSU2"/>
<dbReference type="InterPro" id="IPR039261">
    <property type="entry name" value="FNR_nucleotide-bd"/>
</dbReference>
<accession>A0A067MSU2</accession>
<sequence length="610" mass="67034">MKAARSFTQKGSPPPPYSLTSFVFAMTSTSHAPAPTMKTVTASASAAAKQREKEQPPDDLWRLLVVVIGLLILYHVYTLISTWVRTRRIARRSGATAAKAEGESVLAAQSGKVSLRRLPLSALSALRIAAFRWSPPLSTIHHMCLSEMTFVAGYIIALLALCFVNSHHLSASTWTNRAADLATSQIPLVVALSGKNNILSFLTGVGTEKLNVLHRAAARSLFILACVHVSGHVKMGVSTEHIFIRWGITAFTSLCLIVITSLRPIRNLAYEAFHTIHIVLVFLCMLAICIHRPGNAVRIWPGFIIWGLDRFARVIRTFFLSRVWLKIVPRKAENRTEISNVKLEQLSSDTVRVTMRLPQLASWKAGQHFYLSIPSVSALPFESHPFSAASIASGLNEKELVFIIRAREGFTRRLLERAQIENSLEPASKPALSAYVDGPYGCPPSWGLYDTCVLISGGSGITYTLSTLLEIIYQAQMGTSAVRRVVFVWMIRDADQMNWIRKTLTAALLQMPQSLAIDIRIFVTRPPAQGHTTNSIYDMPNMQLKSGRPNVKELLREELDSAPGPVGVGVCGPTPLVQDVRSALSSDIAGPMGVLKGRPTVSLHVEAFGW</sequence>
<evidence type="ECO:0000256" key="3">
    <source>
        <dbReference type="ARBA" id="ARBA00012668"/>
    </source>
</evidence>
<feature type="transmembrane region" description="Helical" evidence="14">
    <location>
        <begin position="63"/>
        <end position="84"/>
    </location>
</feature>
<dbReference type="GO" id="GO:0006826">
    <property type="term" value="P:iron ion transport"/>
    <property type="evidence" value="ECO:0007669"/>
    <property type="project" value="TreeGrafter"/>
</dbReference>
<name>A0A067MSU2_BOTB1</name>
<evidence type="ECO:0000256" key="14">
    <source>
        <dbReference type="SAM" id="Phobius"/>
    </source>
</evidence>
<dbReference type="Pfam" id="PF08030">
    <property type="entry name" value="NAD_binding_6"/>
    <property type="match status" value="1"/>
</dbReference>
<dbReference type="SUPFAM" id="SSF63380">
    <property type="entry name" value="Riboflavin synthase domain-like"/>
    <property type="match status" value="1"/>
</dbReference>
<dbReference type="Proteomes" id="UP000027195">
    <property type="component" value="Unassembled WGS sequence"/>
</dbReference>
<organism evidence="16 17">
    <name type="scientific">Botryobasidium botryosum (strain FD-172 SS1)</name>
    <dbReference type="NCBI Taxonomy" id="930990"/>
    <lineage>
        <taxon>Eukaryota</taxon>
        <taxon>Fungi</taxon>
        <taxon>Dikarya</taxon>
        <taxon>Basidiomycota</taxon>
        <taxon>Agaricomycotina</taxon>
        <taxon>Agaricomycetes</taxon>
        <taxon>Cantharellales</taxon>
        <taxon>Botryobasidiaceae</taxon>
        <taxon>Botryobasidium</taxon>
    </lineage>
</organism>
<keyword evidence="11 14" id="KW-0472">Membrane</keyword>
<dbReference type="HOGENOM" id="CLU_010365_6_1_1"/>
<evidence type="ECO:0000256" key="11">
    <source>
        <dbReference type="ARBA" id="ARBA00023136"/>
    </source>
</evidence>
<dbReference type="CDD" id="cd06186">
    <property type="entry name" value="NOX_Duox_like_FAD_NADP"/>
    <property type="match status" value="1"/>
</dbReference>
<keyword evidence="4" id="KW-0813">Transport</keyword>
<evidence type="ECO:0000256" key="13">
    <source>
        <dbReference type="ARBA" id="ARBA00048483"/>
    </source>
</evidence>
<dbReference type="InterPro" id="IPR017927">
    <property type="entry name" value="FAD-bd_FR_type"/>
</dbReference>
<comment type="catalytic activity">
    <reaction evidence="13">
        <text>2 a Fe(II)-siderophore + NADP(+) + H(+) = 2 a Fe(III)-siderophore + NADPH</text>
        <dbReference type="Rhea" id="RHEA:28795"/>
        <dbReference type="Rhea" id="RHEA-COMP:11342"/>
        <dbReference type="Rhea" id="RHEA-COMP:11344"/>
        <dbReference type="ChEBI" id="CHEBI:15378"/>
        <dbReference type="ChEBI" id="CHEBI:29033"/>
        <dbReference type="ChEBI" id="CHEBI:29034"/>
        <dbReference type="ChEBI" id="CHEBI:57783"/>
        <dbReference type="ChEBI" id="CHEBI:58349"/>
        <dbReference type="EC" id="1.16.1.9"/>
    </reaction>
</comment>
<feature type="transmembrane region" description="Helical" evidence="14">
    <location>
        <begin position="140"/>
        <end position="164"/>
    </location>
</feature>
<evidence type="ECO:0000256" key="2">
    <source>
        <dbReference type="ARBA" id="ARBA00006278"/>
    </source>
</evidence>
<evidence type="ECO:0000313" key="17">
    <source>
        <dbReference type="Proteomes" id="UP000027195"/>
    </source>
</evidence>
<evidence type="ECO:0000259" key="15">
    <source>
        <dbReference type="PROSITE" id="PS51384"/>
    </source>
</evidence>
<feature type="transmembrane region" description="Helical" evidence="14">
    <location>
        <begin position="242"/>
        <end position="262"/>
    </location>
</feature>
<dbReference type="Gene3D" id="2.40.30.10">
    <property type="entry name" value="Translation factors"/>
    <property type="match status" value="1"/>
</dbReference>
<feature type="transmembrane region" description="Helical" evidence="14">
    <location>
        <begin position="268"/>
        <end position="290"/>
    </location>
</feature>
<evidence type="ECO:0000256" key="8">
    <source>
        <dbReference type="ARBA" id="ARBA00022989"/>
    </source>
</evidence>
<evidence type="ECO:0000313" key="16">
    <source>
        <dbReference type="EMBL" id="KDQ18798.1"/>
    </source>
</evidence>
<dbReference type="SUPFAM" id="SSF52343">
    <property type="entry name" value="Ferredoxin reductase-like, C-terminal NADP-linked domain"/>
    <property type="match status" value="1"/>
</dbReference>